<reference evidence="3" key="1">
    <citation type="submission" date="2011-02" db="EMBL/GenBank/DDBJ databases">
        <title>The Genome Sequence of Capsaspora owczarzaki ATCC 30864.</title>
        <authorList>
            <person name="Russ C."/>
            <person name="Cuomo C."/>
            <person name="Burger G."/>
            <person name="Gray M.W."/>
            <person name="Holland P.W.H."/>
            <person name="King N."/>
            <person name="Lang F.B.F."/>
            <person name="Roger A.J."/>
            <person name="Ruiz-Trillo I."/>
            <person name="Young S.K."/>
            <person name="Zeng Q."/>
            <person name="Gargeya S."/>
            <person name="Alvarado L."/>
            <person name="Berlin A."/>
            <person name="Chapman S.B."/>
            <person name="Chen Z."/>
            <person name="Freedman E."/>
            <person name="Gellesch M."/>
            <person name="Goldberg J."/>
            <person name="Griggs A."/>
            <person name="Gujja S."/>
            <person name="Heilman E."/>
            <person name="Heiman D."/>
            <person name="Howarth C."/>
            <person name="Mehta T."/>
            <person name="Neiman D."/>
            <person name="Pearson M."/>
            <person name="Roberts A."/>
            <person name="Saif S."/>
            <person name="Shea T."/>
            <person name="Shenoy N."/>
            <person name="Sisk P."/>
            <person name="Stolte C."/>
            <person name="Sykes S."/>
            <person name="White J."/>
            <person name="Yandava C."/>
            <person name="Haas B."/>
            <person name="Nusbaum C."/>
            <person name="Birren B."/>
        </authorList>
    </citation>
    <scope>NUCLEOTIDE SEQUENCE</scope>
    <source>
        <strain evidence="3">ATCC 30864</strain>
    </source>
</reference>
<evidence type="ECO:0000313" key="2">
    <source>
        <dbReference type="EMBL" id="KJE89151.1"/>
    </source>
</evidence>
<keyword evidence="3" id="KW-1185">Reference proteome</keyword>
<evidence type="ECO:0008006" key="4">
    <source>
        <dbReference type="Google" id="ProtNLM"/>
    </source>
</evidence>
<accession>A0A0D2U1U5</accession>
<protein>
    <recommendedName>
        <fullName evidence="4">Zinc-ribbon domain-containing protein</fullName>
    </recommendedName>
</protein>
<evidence type="ECO:0000313" key="3">
    <source>
        <dbReference type="Proteomes" id="UP000008743"/>
    </source>
</evidence>
<gene>
    <name evidence="2" type="ORF">CAOG_000681</name>
</gene>
<name>A0A0D2U1U5_CAPO3</name>
<dbReference type="InParanoid" id="A0A0D2U1U5"/>
<dbReference type="EMBL" id="KE346360">
    <property type="protein sequence ID" value="KJE89151.1"/>
    <property type="molecule type" value="Genomic_DNA"/>
</dbReference>
<organism evidence="2 3">
    <name type="scientific">Capsaspora owczarzaki (strain ATCC 30864)</name>
    <dbReference type="NCBI Taxonomy" id="595528"/>
    <lineage>
        <taxon>Eukaryota</taxon>
        <taxon>Filasterea</taxon>
        <taxon>Capsaspora</taxon>
    </lineage>
</organism>
<sequence length="406" mass="44476">MAPRVASTPRFTQQRRSLRYGGALAFLAAVVLVYASPAAATVAADHLSPFNPALAQRIAQASQSTAKIISGEIALATATRCSSPHFSHFCHPFFFLSWRCSVVASFDHGHVWWNACVAPTVKSSPIVVTVFWLCLICSIDSDQVVARRDIPSDIEKLVAEAIEKVLKDIVEGLNITAIDLAIKDMHLPPITVDMTSPLINVTLDVASKNYTEIDVSLHAPTELFDVVLTSGDMDMAVNLTSESLPMNVTLNADQMPMQVEIDSDKLPMTIAMKSDELPMSILINGDQMPMNVALQTESMPMTVQMESLDIGFVSWIMLSVLLVLQLALAFFLFRHQRRVSSLEAVTKTLQTGSTHSYCTECGTRNGFSAKFCFSCGTKMVRNILSTPSQVTTVYGSVQYQQIEDSK</sequence>
<evidence type="ECO:0000256" key="1">
    <source>
        <dbReference type="SAM" id="Phobius"/>
    </source>
</evidence>
<keyword evidence="1" id="KW-0472">Membrane</keyword>
<feature type="transmembrane region" description="Helical" evidence="1">
    <location>
        <begin position="312"/>
        <end position="333"/>
    </location>
</feature>
<dbReference type="Proteomes" id="UP000008743">
    <property type="component" value="Unassembled WGS sequence"/>
</dbReference>
<keyword evidence="1" id="KW-1133">Transmembrane helix</keyword>
<keyword evidence="1" id="KW-0812">Transmembrane</keyword>
<dbReference type="AlphaFoldDB" id="A0A0D2U1U5"/>
<proteinExistence type="predicted"/>